<keyword evidence="4 5" id="KW-0472">Membrane</keyword>
<keyword evidence="2 5" id="KW-0812">Transmembrane</keyword>
<keyword evidence="7" id="KW-1185">Reference proteome</keyword>
<reference evidence="6 7" key="1">
    <citation type="submission" date="2018-03" db="EMBL/GenBank/DDBJ databases">
        <title>Genomic Encyclopedia of Type Strains, Phase III (KMG-III): the genomes of soil and plant-associated and newly described type strains.</title>
        <authorList>
            <person name="Whitman W."/>
        </authorList>
    </citation>
    <scope>NUCLEOTIDE SEQUENCE [LARGE SCALE GENOMIC DNA]</scope>
    <source>
        <strain evidence="6 7">CGMCC 4.7125</strain>
    </source>
</reference>
<evidence type="ECO:0000313" key="7">
    <source>
        <dbReference type="Proteomes" id="UP000238362"/>
    </source>
</evidence>
<accession>A0A2T0M2W6</accession>
<feature type="transmembrane region" description="Helical" evidence="5">
    <location>
        <begin position="75"/>
        <end position="93"/>
    </location>
</feature>
<name>A0A2T0M2W6_9PSEU</name>
<evidence type="ECO:0000256" key="1">
    <source>
        <dbReference type="ARBA" id="ARBA00004141"/>
    </source>
</evidence>
<organism evidence="6 7">
    <name type="scientific">Prauserella shujinwangii</name>
    <dbReference type="NCBI Taxonomy" id="1453103"/>
    <lineage>
        <taxon>Bacteria</taxon>
        <taxon>Bacillati</taxon>
        <taxon>Actinomycetota</taxon>
        <taxon>Actinomycetes</taxon>
        <taxon>Pseudonocardiales</taxon>
        <taxon>Pseudonocardiaceae</taxon>
        <taxon>Prauserella</taxon>
    </lineage>
</organism>
<dbReference type="OrthoDB" id="3576439at2"/>
<dbReference type="AlphaFoldDB" id="A0A2T0M2W6"/>
<proteinExistence type="predicted"/>
<evidence type="ECO:0000256" key="4">
    <source>
        <dbReference type="ARBA" id="ARBA00023136"/>
    </source>
</evidence>
<dbReference type="Pfam" id="PF13564">
    <property type="entry name" value="DoxX_2"/>
    <property type="match status" value="1"/>
</dbReference>
<evidence type="ECO:0000256" key="2">
    <source>
        <dbReference type="ARBA" id="ARBA00022692"/>
    </source>
</evidence>
<sequence length="134" mass="14164">MHERTAGARAGEIVLWILQVLLAAYFVYSATLLFGDDFVRKFDEIGFGQWLRYLTGVLELAAAIGLLVPRLCGLAALGLCGVLVGAVGTELFLLADGDAVLPAILLVPAAVVAWFRRDTVRALLPRSAAGPAVG</sequence>
<dbReference type="InterPro" id="IPR032808">
    <property type="entry name" value="DoxX"/>
</dbReference>
<feature type="transmembrane region" description="Helical" evidence="5">
    <location>
        <begin position="50"/>
        <end position="68"/>
    </location>
</feature>
<evidence type="ECO:0000256" key="3">
    <source>
        <dbReference type="ARBA" id="ARBA00022989"/>
    </source>
</evidence>
<feature type="transmembrane region" description="Helical" evidence="5">
    <location>
        <begin position="12"/>
        <end position="30"/>
    </location>
</feature>
<evidence type="ECO:0000256" key="5">
    <source>
        <dbReference type="SAM" id="Phobius"/>
    </source>
</evidence>
<gene>
    <name evidence="6" type="ORF">B0I33_101246</name>
</gene>
<dbReference type="GO" id="GO:0016020">
    <property type="term" value="C:membrane"/>
    <property type="evidence" value="ECO:0007669"/>
    <property type="project" value="UniProtKB-SubCell"/>
</dbReference>
<comment type="subcellular location">
    <subcellularLocation>
        <location evidence="1">Membrane</location>
        <topology evidence="1">Multi-pass membrane protein</topology>
    </subcellularLocation>
</comment>
<dbReference type="RefSeq" id="WP_106176611.1">
    <property type="nucleotide sequence ID" value="NZ_PVNH01000001.1"/>
</dbReference>
<keyword evidence="3 5" id="KW-1133">Transmembrane helix</keyword>
<evidence type="ECO:0000313" key="6">
    <source>
        <dbReference type="EMBL" id="PRX51093.1"/>
    </source>
</evidence>
<protein>
    <submittedName>
        <fullName evidence="6">DoxX-like protein</fullName>
    </submittedName>
</protein>
<dbReference type="EMBL" id="PVNH01000001">
    <property type="protein sequence ID" value="PRX51093.1"/>
    <property type="molecule type" value="Genomic_DNA"/>
</dbReference>
<feature type="transmembrane region" description="Helical" evidence="5">
    <location>
        <begin position="99"/>
        <end position="116"/>
    </location>
</feature>
<dbReference type="Proteomes" id="UP000238362">
    <property type="component" value="Unassembled WGS sequence"/>
</dbReference>
<comment type="caution">
    <text evidence="6">The sequence shown here is derived from an EMBL/GenBank/DDBJ whole genome shotgun (WGS) entry which is preliminary data.</text>
</comment>